<dbReference type="Proteomes" id="UP000612055">
    <property type="component" value="Unassembled WGS sequence"/>
</dbReference>
<accession>A0A836C1V6</accession>
<evidence type="ECO:0000313" key="2">
    <source>
        <dbReference type="EMBL" id="KAG2497336.1"/>
    </source>
</evidence>
<dbReference type="Pfam" id="PF13383">
    <property type="entry name" value="Methyltransf_22"/>
    <property type="match status" value="1"/>
</dbReference>
<dbReference type="InterPro" id="IPR026913">
    <property type="entry name" value="METTL24"/>
</dbReference>
<name>A0A836C1V6_9CHLO</name>
<proteinExistence type="predicted"/>
<evidence type="ECO:0000313" key="3">
    <source>
        <dbReference type="Proteomes" id="UP000612055"/>
    </source>
</evidence>
<dbReference type="PANTHER" id="PTHR32026">
    <property type="entry name" value="METHYLTRANSFERASE-LIKE PROTEIN 24"/>
    <property type="match status" value="1"/>
</dbReference>
<dbReference type="InterPro" id="IPR025714">
    <property type="entry name" value="Methyltranfer_dom"/>
</dbReference>
<protein>
    <recommendedName>
        <fullName evidence="1">Methyltransferase domain-containing protein</fullName>
    </recommendedName>
</protein>
<keyword evidence="3" id="KW-1185">Reference proteome</keyword>
<dbReference type="PANTHER" id="PTHR32026:SF10">
    <property type="entry name" value="METHYLTRANSFERASE-LIKE PROTEIN 24-RELATED"/>
    <property type="match status" value="1"/>
</dbReference>
<sequence>MEAPCTVISVGSCNDYTFEATVLNETKCDVVTVDCTVSDPQILDPVRHKFIKKCLTSSTAVKERADLATYEEIVSSLGLPPGSAPLLKFDAEGYEFPVFSEWDETTMRLPEQIAVELHYRSDPASALSLSQPLFFRPELDLAELALFVGHMANLGYGVVSREDNAFCDMCSELTFFRVESHYKKRAD</sequence>
<dbReference type="AlphaFoldDB" id="A0A836C1V6"/>
<evidence type="ECO:0000259" key="1">
    <source>
        <dbReference type="Pfam" id="PF13383"/>
    </source>
</evidence>
<dbReference type="OrthoDB" id="2015045at2759"/>
<feature type="domain" description="Methyltransferase" evidence="1">
    <location>
        <begin position="2"/>
        <end position="176"/>
    </location>
</feature>
<comment type="caution">
    <text evidence="2">The sequence shown here is derived from an EMBL/GenBank/DDBJ whole genome shotgun (WGS) entry which is preliminary data.</text>
</comment>
<reference evidence="2" key="1">
    <citation type="journal article" date="2020" name="bioRxiv">
        <title>Comparative genomics of Chlamydomonas.</title>
        <authorList>
            <person name="Craig R.J."/>
            <person name="Hasan A.R."/>
            <person name="Ness R.W."/>
            <person name="Keightley P.D."/>
        </authorList>
    </citation>
    <scope>NUCLEOTIDE SEQUENCE</scope>
    <source>
        <strain evidence="2">CCAP 11/70</strain>
    </source>
</reference>
<gene>
    <name evidence="2" type="ORF">HYH03_004498</name>
</gene>
<organism evidence="2 3">
    <name type="scientific">Edaphochlamys debaryana</name>
    <dbReference type="NCBI Taxonomy" id="47281"/>
    <lineage>
        <taxon>Eukaryota</taxon>
        <taxon>Viridiplantae</taxon>
        <taxon>Chlorophyta</taxon>
        <taxon>core chlorophytes</taxon>
        <taxon>Chlorophyceae</taxon>
        <taxon>CS clade</taxon>
        <taxon>Chlamydomonadales</taxon>
        <taxon>Chlamydomonadales incertae sedis</taxon>
        <taxon>Edaphochlamys</taxon>
    </lineage>
</organism>
<dbReference type="EMBL" id="JAEHOE010000014">
    <property type="protein sequence ID" value="KAG2497336.1"/>
    <property type="molecule type" value="Genomic_DNA"/>
</dbReference>